<dbReference type="OrthoDB" id="8446940at2"/>
<dbReference type="Gene3D" id="3.40.50.150">
    <property type="entry name" value="Vaccinia Virus protein VP39"/>
    <property type="match status" value="1"/>
</dbReference>
<dbReference type="GO" id="GO:0008168">
    <property type="term" value="F:methyltransferase activity"/>
    <property type="evidence" value="ECO:0007669"/>
    <property type="project" value="UniProtKB-KW"/>
</dbReference>
<proteinExistence type="predicted"/>
<dbReference type="AlphaFoldDB" id="A0A1N6KI64"/>
<keyword evidence="2" id="KW-1185">Reference proteome</keyword>
<protein>
    <submittedName>
        <fullName evidence="1">Methyltransferase domain-containing protein</fullName>
    </submittedName>
</protein>
<gene>
    <name evidence="1" type="ORF">SAMN05444165_3658</name>
</gene>
<dbReference type="GO" id="GO:0032259">
    <property type="term" value="P:methylation"/>
    <property type="evidence" value="ECO:0007669"/>
    <property type="project" value="UniProtKB-KW"/>
</dbReference>
<evidence type="ECO:0000313" key="2">
    <source>
        <dbReference type="Proteomes" id="UP000185151"/>
    </source>
</evidence>
<keyword evidence="1" id="KW-0489">Methyltransferase</keyword>
<dbReference type="Pfam" id="PF13489">
    <property type="entry name" value="Methyltransf_23"/>
    <property type="match status" value="1"/>
</dbReference>
<keyword evidence="1" id="KW-0808">Transferase</keyword>
<accession>A0A1N6KI64</accession>
<sequence length="229" mass="25976">MRNISYASQTVESANPLARYAHRARIALALKLVERFCAPDATVVDFGSGPGLFLHTLGQIRPDLRLIGLDPYMQPAYPEIRYEVRLEDLAPGSVDILTVLEVCEHLYPNELDTLLNNAAQILHEDGVLIISVPIMYGASVIPKLVNWAIRGRDIRVGYSAGEVLRSVAGLRISRPENPRITHKGFDFRELRSLVSTQFMVEQVFRSPLDWLPWWMSSQYFMICQRRALP</sequence>
<organism evidence="1 2">
    <name type="scientific">Paraburkholderia phenazinium</name>
    <dbReference type="NCBI Taxonomy" id="60549"/>
    <lineage>
        <taxon>Bacteria</taxon>
        <taxon>Pseudomonadati</taxon>
        <taxon>Pseudomonadota</taxon>
        <taxon>Betaproteobacteria</taxon>
        <taxon>Burkholderiales</taxon>
        <taxon>Burkholderiaceae</taxon>
        <taxon>Paraburkholderia</taxon>
    </lineage>
</organism>
<reference evidence="1 2" key="1">
    <citation type="submission" date="2016-11" db="EMBL/GenBank/DDBJ databases">
        <authorList>
            <person name="Jaros S."/>
            <person name="Januszkiewicz K."/>
            <person name="Wedrychowicz H."/>
        </authorList>
    </citation>
    <scope>NUCLEOTIDE SEQUENCE [LARGE SCALE GENOMIC DNA]</scope>
    <source>
        <strain evidence="1 2">GAS95</strain>
    </source>
</reference>
<dbReference type="EMBL" id="FSRU01000002">
    <property type="protein sequence ID" value="SIO56163.1"/>
    <property type="molecule type" value="Genomic_DNA"/>
</dbReference>
<dbReference type="SUPFAM" id="SSF53335">
    <property type="entry name" value="S-adenosyl-L-methionine-dependent methyltransferases"/>
    <property type="match status" value="1"/>
</dbReference>
<dbReference type="Proteomes" id="UP000185151">
    <property type="component" value="Unassembled WGS sequence"/>
</dbReference>
<evidence type="ECO:0000313" key="1">
    <source>
        <dbReference type="EMBL" id="SIO56163.1"/>
    </source>
</evidence>
<dbReference type="InterPro" id="IPR029063">
    <property type="entry name" value="SAM-dependent_MTases_sf"/>
</dbReference>
<name>A0A1N6KI64_9BURK</name>